<evidence type="ECO:0000256" key="9">
    <source>
        <dbReference type="ARBA" id="ARBA00023136"/>
    </source>
</evidence>
<feature type="compositionally biased region" description="Basic and acidic residues" evidence="11">
    <location>
        <begin position="507"/>
        <end position="522"/>
    </location>
</feature>
<dbReference type="InterPro" id="IPR008269">
    <property type="entry name" value="Lon_proteolytic"/>
</dbReference>
<dbReference type="GO" id="GO:0004252">
    <property type="term" value="F:serine-type endopeptidase activity"/>
    <property type="evidence" value="ECO:0007669"/>
    <property type="project" value="InterPro"/>
</dbReference>
<accession>A0A915DFJ4</accession>
<dbReference type="PANTHER" id="PTHR13094:SF1">
    <property type="entry name" value="NADH DEHYDROGENASE [UBIQUINONE] 1 BETA SUBCOMPLEX SUBUNIT 10"/>
    <property type="match status" value="1"/>
</dbReference>
<feature type="compositionally biased region" description="Low complexity" evidence="11">
    <location>
        <begin position="111"/>
        <end position="128"/>
    </location>
</feature>
<organism evidence="13 14">
    <name type="scientific">Ditylenchus dipsaci</name>
    <dbReference type="NCBI Taxonomy" id="166011"/>
    <lineage>
        <taxon>Eukaryota</taxon>
        <taxon>Metazoa</taxon>
        <taxon>Ecdysozoa</taxon>
        <taxon>Nematoda</taxon>
        <taxon>Chromadorea</taxon>
        <taxon>Rhabditida</taxon>
        <taxon>Tylenchina</taxon>
        <taxon>Tylenchomorpha</taxon>
        <taxon>Sphaerularioidea</taxon>
        <taxon>Anguinidae</taxon>
        <taxon>Anguininae</taxon>
        <taxon>Ditylenchus</taxon>
    </lineage>
</organism>
<reference evidence="14" key="1">
    <citation type="submission" date="2022-11" db="UniProtKB">
        <authorList>
            <consortium name="WormBaseParasite"/>
        </authorList>
    </citation>
    <scope>IDENTIFICATION</scope>
</reference>
<comment type="caution">
    <text evidence="10">Lacks conserved residue(s) required for the propagation of feature annotation.</text>
</comment>
<evidence type="ECO:0000256" key="6">
    <source>
        <dbReference type="ARBA" id="ARBA00022792"/>
    </source>
</evidence>
<keyword evidence="4" id="KW-0813">Transport</keyword>
<comment type="similarity">
    <text evidence="2">Belongs to the complex I NDUFB10 subunit family.</text>
</comment>
<keyword evidence="13" id="KW-1185">Reference proteome</keyword>
<proteinExistence type="inferred from homology"/>
<dbReference type="GO" id="GO:0045271">
    <property type="term" value="C:respiratory chain complex I"/>
    <property type="evidence" value="ECO:0007669"/>
    <property type="project" value="UniProtKB-ARBA"/>
</dbReference>
<keyword evidence="9" id="KW-0472">Membrane</keyword>
<keyword evidence="7" id="KW-0249">Electron transport</keyword>
<feature type="compositionally biased region" description="Low complexity" evidence="11">
    <location>
        <begin position="233"/>
        <end position="247"/>
    </location>
</feature>
<evidence type="ECO:0000256" key="3">
    <source>
        <dbReference type="ARBA" id="ARBA00014109"/>
    </source>
</evidence>
<keyword evidence="8" id="KW-0496">Mitochondrion</keyword>
<dbReference type="InterPro" id="IPR019377">
    <property type="entry name" value="NADH_UbQ_OxRdtase_su10"/>
</dbReference>
<evidence type="ECO:0000256" key="1">
    <source>
        <dbReference type="ARBA" id="ARBA00004443"/>
    </source>
</evidence>
<evidence type="ECO:0000313" key="14">
    <source>
        <dbReference type="WBParaSite" id="jg19382"/>
    </source>
</evidence>
<evidence type="ECO:0000256" key="4">
    <source>
        <dbReference type="ARBA" id="ARBA00022448"/>
    </source>
</evidence>
<feature type="region of interest" description="Disordered" evidence="11">
    <location>
        <begin position="486"/>
        <end position="522"/>
    </location>
</feature>
<evidence type="ECO:0000256" key="2">
    <source>
        <dbReference type="ARBA" id="ARBA00008317"/>
    </source>
</evidence>
<keyword evidence="5" id="KW-0679">Respiratory chain</keyword>
<feature type="compositionally biased region" description="Polar residues" evidence="11">
    <location>
        <begin position="200"/>
        <end position="228"/>
    </location>
</feature>
<dbReference type="Gene3D" id="3.30.230.10">
    <property type="match status" value="1"/>
</dbReference>
<feature type="domain" description="Lon proteolytic" evidence="12">
    <location>
        <begin position="1"/>
        <end position="76"/>
    </location>
</feature>
<dbReference type="Proteomes" id="UP000887574">
    <property type="component" value="Unplaced"/>
</dbReference>
<feature type="compositionally biased region" description="Polar residues" evidence="11">
    <location>
        <begin position="129"/>
        <end position="151"/>
    </location>
</feature>
<dbReference type="PANTHER" id="PTHR13094">
    <property type="entry name" value="NADH-UBIQUINONE OXIDOREDUCTASE PDSW SUBUNIT"/>
    <property type="match status" value="1"/>
</dbReference>
<dbReference type="GO" id="GO:0006508">
    <property type="term" value="P:proteolysis"/>
    <property type="evidence" value="ECO:0007669"/>
    <property type="project" value="InterPro"/>
</dbReference>
<keyword evidence="6" id="KW-0999">Mitochondrion inner membrane</keyword>
<dbReference type="AlphaFoldDB" id="A0A915DFJ4"/>
<protein>
    <recommendedName>
        <fullName evidence="3">NADH dehydrogenase [ubiquinone] 1 beta subcomplex subunit 10</fullName>
    </recommendedName>
</protein>
<evidence type="ECO:0000256" key="11">
    <source>
        <dbReference type="SAM" id="MobiDB-lite"/>
    </source>
</evidence>
<dbReference type="PROSITE" id="PS51786">
    <property type="entry name" value="LON_PROTEOLYTIC"/>
    <property type="match status" value="1"/>
</dbReference>
<evidence type="ECO:0000313" key="13">
    <source>
        <dbReference type="Proteomes" id="UP000887574"/>
    </source>
</evidence>
<dbReference type="GO" id="GO:0004176">
    <property type="term" value="F:ATP-dependent peptidase activity"/>
    <property type="evidence" value="ECO:0007669"/>
    <property type="project" value="InterPro"/>
</dbReference>
<dbReference type="PRINTS" id="PR00830">
    <property type="entry name" value="ENDOLAPTASE"/>
</dbReference>
<dbReference type="WBParaSite" id="jg19382">
    <property type="protein sequence ID" value="jg19382"/>
    <property type="gene ID" value="jg19382"/>
</dbReference>
<feature type="region of interest" description="Disordered" evidence="11">
    <location>
        <begin position="111"/>
        <end position="247"/>
    </location>
</feature>
<comment type="subcellular location">
    <subcellularLocation>
        <location evidence="1">Mitochondrion inner membrane</location>
        <topology evidence="1">Peripheral membrane protein</topology>
        <orientation evidence="1">Matrix side</orientation>
    </subcellularLocation>
</comment>
<evidence type="ECO:0000256" key="7">
    <source>
        <dbReference type="ARBA" id="ARBA00022982"/>
    </source>
</evidence>
<feature type="compositionally biased region" description="Polar residues" evidence="11">
    <location>
        <begin position="158"/>
        <end position="180"/>
    </location>
</feature>
<dbReference type="Pfam" id="PF05362">
    <property type="entry name" value="Lon_C"/>
    <property type="match status" value="1"/>
</dbReference>
<evidence type="ECO:0000256" key="8">
    <source>
        <dbReference type="ARBA" id="ARBA00023128"/>
    </source>
</evidence>
<dbReference type="GO" id="GO:0005743">
    <property type="term" value="C:mitochondrial inner membrane"/>
    <property type="evidence" value="ECO:0007669"/>
    <property type="project" value="UniProtKB-SubCell"/>
</dbReference>
<dbReference type="InterPro" id="IPR014721">
    <property type="entry name" value="Ribsml_uS5_D2-typ_fold_subgr"/>
</dbReference>
<dbReference type="Pfam" id="PF10249">
    <property type="entry name" value="NDUFB10"/>
    <property type="match status" value="1"/>
</dbReference>
<evidence type="ECO:0000256" key="5">
    <source>
        <dbReference type="ARBA" id="ARBA00022660"/>
    </source>
</evidence>
<evidence type="ECO:0000256" key="10">
    <source>
        <dbReference type="PROSITE-ProRule" id="PRU01122"/>
    </source>
</evidence>
<dbReference type="InterPro" id="IPR020568">
    <property type="entry name" value="Ribosomal_Su5_D2-typ_SF"/>
</dbReference>
<name>A0A915DFJ4_9BILA</name>
<evidence type="ECO:0000259" key="12">
    <source>
        <dbReference type="PROSITE" id="PS51786"/>
    </source>
</evidence>
<dbReference type="SUPFAM" id="SSF54211">
    <property type="entry name" value="Ribosomal protein S5 domain 2-like"/>
    <property type="match status" value="1"/>
</dbReference>
<dbReference type="InterPro" id="IPR039993">
    <property type="entry name" value="NDUFB10"/>
</dbReference>
<sequence>MQNVAMTGEISLTGKVLPVGGIREKVIAAKRAGVTKVIMPAENRKDFEDLPHFIKENVEAFFVSHYDEVPTILPYPPILLAQVFTLLAQVPTLLAGVPTLLVQVPTLLPNPTRSPSSSTYSPALSTHSPGSRTHSLGSDTHSPGSSTNSLGSGAATHSRGTPTYSLGTPTSSFVNPTHSPDTAIHSPGTPIYSPDIPTNALLSPTDSSGTPTHSLGSPTYSHGANTYSPGAATHTYSPGTPTHSPGTPITLQVPIPHLQEIIECIDTSNMDEENVTQNGLHLTALQRRRLQDRKEWDAFWQIREIDAENKKGTRFNYLLQRYFFDAPVTWFREKIVEPLHDKHKMPYYHRKLDRVPEIDQCGVTDEACIFEANEQFRLDKLVDWYILRILADRMSQCIKTVNPNNWINGLQTMSPCSQIIEDYELAELNHFIKYGEMGGEADVRTAYAKQKHRMIWERRNPEIMAERERKFQEYLEKKKNGEFDSTFWKKGFPWQDKKNYEGPTGLDKSKMPSEGDKPVSRDWKFYKDQEAGLLPEQNKG</sequence>